<gene>
    <name evidence="1" type="ORF">MARGE09_P0768</name>
</gene>
<dbReference type="RefSeq" id="WP_236986063.1">
    <property type="nucleotide sequence ID" value="NZ_AP023086.1"/>
</dbReference>
<organism evidence="1 2">
    <name type="scientific">Marinagarivorans cellulosilyticus</name>
    <dbReference type="NCBI Taxonomy" id="2721545"/>
    <lineage>
        <taxon>Bacteria</taxon>
        <taxon>Pseudomonadati</taxon>
        <taxon>Pseudomonadota</taxon>
        <taxon>Gammaproteobacteria</taxon>
        <taxon>Cellvibrionales</taxon>
        <taxon>Cellvibrionaceae</taxon>
        <taxon>Marinagarivorans</taxon>
    </lineage>
</organism>
<proteinExistence type="predicted"/>
<evidence type="ECO:0008006" key="3">
    <source>
        <dbReference type="Google" id="ProtNLM"/>
    </source>
</evidence>
<dbReference type="Pfam" id="PF19671">
    <property type="entry name" value="DUF6174"/>
    <property type="match status" value="1"/>
</dbReference>
<reference evidence="1 2" key="1">
    <citation type="journal article" date="2022" name="IScience">
        <title>An ultrasensitive nanofiber-based assay for enzymatic hydrolysis and deep-sea microbial degradation of cellulose.</title>
        <authorList>
            <person name="Tsudome M."/>
            <person name="Tachioka M."/>
            <person name="Miyazaki M."/>
            <person name="Uchimura K."/>
            <person name="Tsuda M."/>
            <person name="Takaki Y."/>
            <person name="Deguchi S."/>
        </authorList>
    </citation>
    <scope>NUCLEOTIDE SEQUENCE [LARGE SCALE GENOMIC DNA]</scope>
    <source>
        <strain evidence="1 2">GE09</strain>
    </source>
</reference>
<dbReference type="KEGG" id="marq:MARGE09_P0768"/>
<evidence type="ECO:0000313" key="2">
    <source>
        <dbReference type="Proteomes" id="UP001320119"/>
    </source>
</evidence>
<protein>
    <recommendedName>
        <fullName evidence="3">Lipoprotein</fullName>
    </recommendedName>
</protein>
<evidence type="ECO:0000313" key="1">
    <source>
        <dbReference type="EMBL" id="BCD96568.1"/>
    </source>
</evidence>
<dbReference type="EMBL" id="AP023086">
    <property type="protein sequence ID" value="BCD96568.1"/>
    <property type="molecule type" value="Genomic_DNA"/>
</dbReference>
<keyword evidence="2" id="KW-1185">Reference proteome</keyword>
<dbReference type="Proteomes" id="UP001320119">
    <property type="component" value="Chromosome"/>
</dbReference>
<sequence>MKRILTPVLLSTYLLLLACGDDGKEEAKENNVVWSTYASGSYEYDILELCNCPAPSGFHTIVFDGKVFSTTAIGPDIDSADNANAITTIEQLFDIAGQYGVKTTYDNQYGFPERLEITPTDTATSASPADNIQPSGFTAGFEVKNFALIETF</sequence>
<dbReference type="AlphaFoldDB" id="A0AAN1WFD5"/>
<name>A0AAN1WFD5_9GAMM</name>
<dbReference type="InterPro" id="IPR046172">
    <property type="entry name" value="DUF6174"/>
</dbReference>
<dbReference type="PROSITE" id="PS51257">
    <property type="entry name" value="PROKAR_LIPOPROTEIN"/>
    <property type="match status" value="1"/>
</dbReference>
<accession>A0AAN1WFD5</accession>